<dbReference type="NCBIfam" id="NF008107">
    <property type="entry name" value="PRK10853.1"/>
    <property type="match status" value="1"/>
</dbReference>
<keyword evidence="4" id="KW-1185">Reference proteome</keyword>
<dbReference type="InterPro" id="IPR006660">
    <property type="entry name" value="Arsenate_reductase-like"/>
</dbReference>
<evidence type="ECO:0000313" key="4">
    <source>
        <dbReference type="Proteomes" id="UP000778523"/>
    </source>
</evidence>
<gene>
    <name evidence="3" type="ORF">HJ583_017285</name>
</gene>
<dbReference type="NCBIfam" id="TIGR01617">
    <property type="entry name" value="arsC_related"/>
    <property type="match status" value="1"/>
</dbReference>
<name>A0ABX2ILM7_9RHOO</name>
<proteinExistence type="inferred from homology"/>
<evidence type="ECO:0000256" key="2">
    <source>
        <dbReference type="PROSITE-ProRule" id="PRU01282"/>
    </source>
</evidence>
<protein>
    <submittedName>
        <fullName evidence="3">ArsC family reductase</fullName>
    </submittedName>
</protein>
<dbReference type="CDD" id="cd03035">
    <property type="entry name" value="ArsC_Yffb"/>
    <property type="match status" value="1"/>
</dbReference>
<dbReference type="Proteomes" id="UP000778523">
    <property type="component" value="Unassembled WGS sequence"/>
</dbReference>
<evidence type="ECO:0000256" key="1">
    <source>
        <dbReference type="ARBA" id="ARBA00007198"/>
    </source>
</evidence>
<dbReference type="PROSITE" id="PS51353">
    <property type="entry name" value="ARSC"/>
    <property type="match status" value="1"/>
</dbReference>
<accession>A0ABX2ILM7</accession>
<comment type="caution">
    <text evidence="3">The sequence shown here is derived from an EMBL/GenBank/DDBJ whole genome shotgun (WGS) entry which is preliminary data.</text>
</comment>
<comment type="similarity">
    <text evidence="1 2">Belongs to the ArsC family.</text>
</comment>
<dbReference type="InterPro" id="IPR036249">
    <property type="entry name" value="Thioredoxin-like_sf"/>
</dbReference>
<organism evidence="3 4">
    <name type="scientific">Uliginosibacterium aquaticum</name>
    <dbReference type="NCBI Taxonomy" id="2731212"/>
    <lineage>
        <taxon>Bacteria</taxon>
        <taxon>Pseudomonadati</taxon>
        <taxon>Pseudomonadota</taxon>
        <taxon>Betaproteobacteria</taxon>
        <taxon>Rhodocyclales</taxon>
        <taxon>Zoogloeaceae</taxon>
        <taxon>Uliginosibacterium</taxon>
    </lineage>
</organism>
<reference evidence="3 4" key="1">
    <citation type="submission" date="2020-06" db="EMBL/GenBank/DDBJ databases">
        <title>Draft genome of Uliginosibacterium sp. IMCC34675.</title>
        <authorList>
            <person name="Song J."/>
        </authorList>
    </citation>
    <scope>NUCLEOTIDE SEQUENCE [LARGE SCALE GENOMIC DNA]</scope>
    <source>
        <strain evidence="3 4">IMCC34675</strain>
    </source>
</reference>
<dbReference type="PANTHER" id="PTHR30041:SF8">
    <property type="entry name" value="PROTEIN YFFB"/>
    <property type="match status" value="1"/>
</dbReference>
<dbReference type="RefSeq" id="WP_170023080.1">
    <property type="nucleotide sequence ID" value="NZ_JABCSC020000005.1"/>
</dbReference>
<dbReference type="Gene3D" id="3.40.30.10">
    <property type="entry name" value="Glutaredoxin"/>
    <property type="match status" value="1"/>
</dbReference>
<dbReference type="InterPro" id="IPR006504">
    <property type="entry name" value="Tscrpt_reg_Spx/MgsR"/>
</dbReference>
<dbReference type="Pfam" id="PF03960">
    <property type="entry name" value="ArsC"/>
    <property type="match status" value="1"/>
</dbReference>
<sequence length="117" mass="13225">MLRIYGIKQCSSMQKAFSWLDAHSLQYDFHDYKKNGIDAVTLQTWCAQAGWQVLLNTRGTTWRKLSEDERQDVDEAKAIRLMQANPSLIKRPVITGGTQLVVGFDEARLAAALEPQA</sequence>
<dbReference type="PANTHER" id="PTHR30041">
    <property type="entry name" value="ARSENATE REDUCTASE"/>
    <property type="match status" value="1"/>
</dbReference>
<evidence type="ECO:0000313" key="3">
    <source>
        <dbReference type="EMBL" id="NSL56788.1"/>
    </source>
</evidence>
<dbReference type="SUPFAM" id="SSF52833">
    <property type="entry name" value="Thioredoxin-like"/>
    <property type="match status" value="1"/>
</dbReference>
<dbReference type="EMBL" id="JABCSC020000005">
    <property type="protein sequence ID" value="NSL56788.1"/>
    <property type="molecule type" value="Genomic_DNA"/>
</dbReference>